<evidence type="ECO:0000256" key="4">
    <source>
        <dbReference type="ARBA" id="ARBA00022741"/>
    </source>
</evidence>
<comment type="catalytic activity">
    <reaction evidence="1">
        <text>ATP + protein L-histidine = ADP + protein N-phospho-L-histidine.</text>
        <dbReference type="EC" id="2.7.13.3"/>
    </reaction>
</comment>
<feature type="transmembrane region" description="Helical" evidence="7">
    <location>
        <begin position="16"/>
        <end position="33"/>
    </location>
</feature>
<dbReference type="EMBL" id="STGJ01000003">
    <property type="protein sequence ID" value="TIC85172.1"/>
    <property type="molecule type" value="Genomic_DNA"/>
</dbReference>
<evidence type="ECO:0000259" key="8">
    <source>
        <dbReference type="Pfam" id="PF02518"/>
    </source>
</evidence>
<evidence type="ECO:0000256" key="3">
    <source>
        <dbReference type="ARBA" id="ARBA00022679"/>
    </source>
</evidence>
<keyword evidence="3" id="KW-0808">Transferase</keyword>
<dbReference type="GO" id="GO:0000155">
    <property type="term" value="F:phosphorelay sensor kinase activity"/>
    <property type="evidence" value="ECO:0007669"/>
    <property type="project" value="TreeGrafter"/>
</dbReference>
<evidence type="ECO:0000256" key="7">
    <source>
        <dbReference type="SAM" id="Phobius"/>
    </source>
</evidence>
<dbReference type="PANTHER" id="PTHR44936">
    <property type="entry name" value="SENSOR PROTEIN CREC"/>
    <property type="match status" value="1"/>
</dbReference>
<evidence type="ECO:0000256" key="2">
    <source>
        <dbReference type="ARBA" id="ARBA00012438"/>
    </source>
</evidence>
<dbReference type="SUPFAM" id="SSF55874">
    <property type="entry name" value="ATPase domain of HSP90 chaperone/DNA topoisomerase II/histidine kinase"/>
    <property type="match status" value="1"/>
</dbReference>
<dbReference type="InterPro" id="IPR036890">
    <property type="entry name" value="HATPase_C_sf"/>
</dbReference>
<accession>A0A4T0V0V7</accession>
<keyword evidence="7" id="KW-0812">Transmembrane</keyword>
<dbReference type="AlphaFoldDB" id="A0A4T0V0V7"/>
<dbReference type="GO" id="GO:0005524">
    <property type="term" value="F:ATP binding"/>
    <property type="evidence" value="ECO:0007669"/>
    <property type="project" value="UniProtKB-KW"/>
</dbReference>
<evidence type="ECO:0000313" key="10">
    <source>
        <dbReference type="Proteomes" id="UP000308891"/>
    </source>
</evidence>
<keyword evidence="5 9" id="KW-0418">Kinase</keyword>
<comment type="caution">
    <text evidence="9">The sequence shown here is derived from an EMBL/GenBank/DDBJ whole genome shotgun (WGS) entry which is preliminary data.</text>
</comment>
<feature type="transmembrane region" description="Helical" evidence="7">
    <location>
        <begin position="112"/>
        <end position="130"/>
    </location>
</feature>
<dbReference type="InterPro" id="IPR050980">
    <property type="entry name" value="2C_sensor_his_kinase"/>
</dbReference>
<dbReference type="EC" id="2.7.13.3" evidence="2"/>
<keyword evidence="7" id="KW-0472">Membrane</keyword>
<evidence type="ECO:0000256" key="6">
    <source>
        <dbReference type="ARBA" id="ARBA00022840"/>
    </source>
</evidence>
<dbReference type="OrthoDB" id="9785252at2"/>
<organism evidence="9 10">
    <name type="scientific">Crenobacter intestini</name>
    <dbReference type="NCBI Taxonomy" id="2563443"/>
    <lineage>
        <taxon>Bacteria</taxon>
        <taxon>Pseudomonadati</taxon>
        <taxon>Pseudomonadota</taxon>
        <taxon>Betaproteobacteria</taxon>
        <taxon>Neisseriales</taxon>
        <taxon>Neisseriaceae</taxon>
        <taxon>Crenobacter</taxon>
    </lineage>
</organism>
<keyword evidence="7" id="KW-1133">Transmembrane helix</keyword>
<dbReference type="Gene3D" id="3.30.565.10">
    <property type="entry name" value="Histidine kinase-like ATPase, C-terminal domain"/>
    <property type="match status" value="1"/>
</dbReference>
<proteinExistence type="predicted"/>
<keyword evidence="10" id="KW-1185">Reference proteome</keyword>
<protein>
    <recommendedName>
        <fullName evidence="2">histidine kinase</fullName>
        <ecNumber evidence="2">2.7.13.3</ecNumber>
    </recommendedName>
</protein>
<dbReference type="PANTHER" id="PTHR44936:SF10">
    <property type="entry name" value="SENSOR PROTEIN RSTB"/>
    <property type="match status" value="1"/>
</dbReference>
<gene>
    <name evidence="9" type="ORF">E5K04_03985</name>
</gene>
<feature type="transmembrane region" description="Helical" evidence="7">
    <location>
        <begin position="39"/>
        <end position="57"/>
    </location>
</feature>
<dbReference type="Proteomes" id="UP000308891">
    <property type="component" value="Unassembled WGS sequence"/>
</dbReference>
<evidence type="ECO:0000313" key="9">
    <source>
        <dbReference type="EMBL" id="TIC85172.1"/>
    </source>
</evidence>
<feature type="domain" description="Histidine kinase/HSP90-like ATPase" evidence="8">
    <location>
        <begin position="304"/>
        <end position="401"/>
    </location>
</feature>
<evidence type="ECO:0000256" key="5">
    <source>
        <dbReference type="ARBA" id="ARBA00022777"/>
    </source>
</evidence>
<sequence length="407" mass="41846">MSLPVSVLPEQRLVQLRYAMVALGLLALAAAGFSGVELAWLPCLAALALLALANFMLSRVGTRGALLSGLAADVLALSLLLFASGGAANPLASLYLPPVLFAALLAPGAAPWLLGALALACYGVLFVWHLPWPVAGGDSAYAFSLHLVGMWWTLALSIALIVGFVSYLSRTLARREAELRAARETQLANEQMVALGVQAAIAAHALSTPLSTLTLLCDELGADYGDDPALGEDLALMRGQLAHCRDALARLRHGAEPPGAPEPVLQALAHQLEGWRTLRPDVVLAARLAGDAGTCAALPPALWPAVCNLLNNAAEAGGGHVEVSAEVAGGVLALDIVNREGCLSDAQLARAGLAPQVSAKPAGLGLGVMLTHVTLSRLGGTLTLTNDAAGGVRACVRVPLTQTGEWG</sequence>
<dbReference type="GO" id="GO:0005886">
    <property type="term" value="C:plasma membrane"/>
    <property type="evidence" value="ECO:0007669"/>
    <property type="project" value="TreeGrafter"/>
</dbReference>
<evidence type="ECO:0000256" key="1">
    <source>
        <dbReference type="ARBA" id="ARBA00000085"/>
    </source>
</evidence>
<keyword evidence="4" id="KW-0547">Nucleotide-binding</keyword>
<keyword evidence="6" id="KW-0067">ATP-binding</keyword>
<dbReference type="InterPro" id="IPR003594">
    <property type="entry name" value="HATPase_dom"/>
</dbReference>
<feature type="transmembrane region" description="Helical" evidence="7">
    <location>
        <begin position="64"/>
        <end position="82"/>
    </location>
</feature>
<dbReference type="Pfam" id="PF02518">
    <property type="entry name" value="HATPase_c"/>
    <property type="match status" value="1"/>
</dbReference>
<feature type="transmembrane region" description="Helical" evidence="7">
    <location>
        <begin position="150"/>
        <end position="168"/>
    </location>
</feature>
<reference evidence="9 10" key="1">
    <citation type="submission" date="2019-04" db="EMBL/GenBank/DDBJ databases">
        <title>Crenobacter sp. nov.</title>
        <authorList>
            <person name="Shi S."/>
        </authorList>
    </citation>
    <scope>NUCLEOTIDE SEQUENCE [LARGE SCALE GENOMIC DNA]</scope>
    <source>
        <strain evidence="9 10">GY 70310</strain>
    </source>
</reference>
<name>A0A4T0V0V7_9NEIS</name>